<dbReference type="STRING" id="381306.AN478_01690"/>
<protein>
    <recommendedName>
        <fullName evidence="4">DUF2782 domain-containing protein</fullName>
    </recommendedName>
</protein>
<dbReference type="EMBL" id="FMUN01000004">
    <property type="protein sequence ID" value="SCY23207.1"/>
    <property type="molecule type" value="Genomic_DNA"/>
</dbReference>
<dbReference type="Pfam" id="PF11191">
    <property type="entry name" value="DUF2782"/>
    <property type="match status" value="1"/>
</dbReference>
<evidence type="ECO:0000256" key="1">
    <source>
        <dbReference type="SAM" id="SignalP"/>
    </source>
</evidence>
<organism evidence="2 3">
    <name type="scientific">Thiohalorhabdus denitrificans</name>
    <dbReference type="NCBI Taxonomy" id="381306"/>
    <lineage>
        <taxon>Bacteria</taxon>
        <taxon>Pseudomonadati</taxon>
        <taxon>Pseudomonadota</taxon>
        <taxon>Gammaproteobacteria</taxon>
        <taxon>Thiohalorhabdales</taxon>
        <taxon>Thiohalorhabdaceae</taxon>
        <taxon>Thiohalorhabdus</taxon>
    </lineage>
</organism>
<dbReference type="InterPro" id="IPR021357">
    <property type="entry name" value="DUF2782"/>
</dbReference>
<dbReference type="PATRIC" id="fig|381306.5.peg.1892"/>
<accession>A0A0P9C8M1</accession>
<evidence type="ECO:0000313" key="3">
    <source>
        <dbReference type="Proteomes" id="UP000183104"/>
    </source>
</evidence>
<proteinExistence type="predicted"/>
<evidence type="ECO:0008006" key="4">
    <source>
        <dbReference type="Google" id="ProtNLM"/>
    </source>
</evidence>
<reference evidence="3" key="1">
    <citation type="submission" date="2016-10" db="EMBL/GenBank/DDBJ databases">
        <authorList>
            <person name="Varghese N."/>
        </authorList>
    </citation>
    <scope>NUCLEOTIDE SEQUENCE [LARGE SCALE GENOMIC DNA]</scope>
    <source>
        <strain evidence="3">HL 19</strain>
    </source>
</reference>
<dbReference type="AlphaFoldDB" id="A0A0P9C8M1"/>
<keyword evidence="3" id="KW-1185">Reference proteome</keyword>
<dbReference type="Gene3D" id="2.20.130.30">
    <property type="entry name" value="Protein of unknown function DUF2782"/>
    <property type="match status" value="1"/>
</dbReference>
<dbReference type="RefSeq" id="WP_054964896.1">
    <property type="nucleotide sequence ID" value="NZ_FMUN01000004.1"/>
</dbReference>
<dbReference type="Proteomes" id="UP000183104">
    <property type="component" value="Unassembled WGS sequence"/>
</dbReference>
<feature type="chain" id="PRO_5010433202" description="DUF2782 domain-containing protein" evidence="1">
    <location>
        <begin position="22"/>
        <end position="109"/>
    </location>
</feature>
<evidence type="ECO:0000313" key="2">
    <source>
        <dbReference type="EMBL" id="SCY23207.1"/>
    </source>
</evidence>
<name>A0A0P9C8M1_9GAMM</name>
<gene>
    <name evidence="2" type="ORF">SAMN05661077_1529</name>
</gene>
<keyword evidence="1" id="KW-0732">Signal</keyword>
<sequence length="109" mass="12363">MQPARRFLTLLALALALPAAAQDPEGIEDLPPEQRIAPGQEEPEVRIIQRGDTTITEYEAQGQVYMIKVEPAVGPSYYLYDRNGDGEWDDRFSELGPDITVPQWTIFEW</sequence>
<feature type="signal peptide" evidence="1">
    <location>
        <begin position="1"/>
        <end position="21"/>
    </location>
</feature>